<gene>
    <name evidence="2" type="ORF">NS506_06386</name>
</gene>
<organism evidence="2 3">
    <name type="scientific">Nocardia seriolae</name>
    <dbReference type="NCBI Taxonomy" id="37332"/>
    <lineage>
        <taxon>Bacteria</taxon>
        <taxon>Bacillati</taxon>
        <taxon>Actinomycetota</taxon>
        <taxon>Actinomycetes</taxon>
        <taxon>Mycobacteriales</taxon>
        <taxon>Nocardiaceae</taxon>
        <taxon>Nocardia</taxon>
    </lineage>
</organism>
<evidence type="ECO:0000313" key="3">
    <source>
        <dbReference type="Proteomes" id="UP000180166"/>
    </source>
</evidence>
<protein>
    <recommendedName>
        <fullName evidence="4">Hemophore-related protein</fullName>
    </recommendedName>
</protein>
<sequence length="103" mass="10246">MRKILPSALLAVAATAALLVLPAGAAQAQSYACSTAVDLINAAIEQYPNGIDNDGQKALAAKLLAIGANGADKATIAAFATALIDDNVTDLSDAIDAFNASCA</sequence>
<feature type="chain" id="PRO_5044800277" description="Hemophore-related protein" evidence="1">
    <location>
        <begin position="29"/>
        <end position="103"/>
    </location>
</feature>
<accession>A0ABC8B214</accession>
<dbReference type="KEGG" id="nsr:NS506_06386"/>
<evidence type="ECO:0008006" key="4">
    <source>
        <dbReference type="Google" id="ProtNLM"/>
    </source>
</evidence>
<dbReference type="RefSeq" id="WP_071344428.1">
    <property type="nucleotide sequence ID" value="NZ_CP017839.1"/>
</dbReference>
<proteinExistence type="predicted"/>
<feature type="signal peptide" evidence="1">
    <location>
        <begin position="1"/>
        <end position="28"/>
    </location>
</feature>
<dbReference type="AlphaFoldDB" id="A0ABC8B214"/>
<evidence type="ECO:0000256" key="1">
    <source>
        <dbReference type="SAM" id="SignalP"/>
    </source>
</evidence>
<dbReference type="Proteomes" id="UP000180166">
    <property type="component" value="Chromosome"/>
</dbReference>
<dbReference type="EMBL" id="CP017839">
    <property type="protein sequence ID" value="APB00422.1"/>
    <property type="molecule type" value="Genomic_DNA"/>
</dbReference>
<name>A0ABC8B214_9NOCA</name>
<reference evidence="2 3" key="1">
    <citation type="submission" date="2016-10" db="EMBL/GenBank/DDBJ databases">
        <title>Genome sequence of Nocardia seriolae strain EM150506, isolated from Anguila japonica.</title>
        <authorList>
            <person name="Han H.-J."/>
        </authorList>
    </citation>
    <scope>NUCLEOTIDE SEQUENCE [LARGE SCALE GENOMIC DNA]</scope>
    <source>
        <strain evidence="2 3">EM150506</strain>
    </source>
</reference>
<evidence type="ECO:0000313" key="2">
    <source>
        <dbReference type="EMBL" id="APB00422.1"/>
    </source>
</evidence>
<keyword evidence="1" id="KW-0732">Signal</keyword>